<organism evidence="4 5">
    <name type="scientific">Rugosibacter aromaticivorans</name>
    <dbReference type="NCBI Taxonomy" id="1565605"/>
    <lineage>
        <taxon>Bacteria</taxon>
        <taxon>Pseudomonadati</taxon>
        <taxon>Pseudomonadota</taxon>
        <taxon>Betaproteobacteria</taxon>
        <taxon>Nitrosomonadales</taxon>
        <taxon>Sterolibacteriaceae</taxon>
        <taxon>Rugosibacter</taxon>
    </lineage>
</organism>
<dbReference type="Gene3D" id="2.40.50.100">
    <property type="match status" value="1"/>
</dbReference>
<reference evidence="4 5" key="1">
    <citation type="journal article" date="2015" name="Genome Announc.">
        <title>Complete Genome Sequence of a Novel Bacterium within the Family Rhodocyclaceae That Degrades Polycyclic Aromatic Hydrocarbons.</title>
        <authorList>
            <person name="Singleton D.R."/>
            <person name="Dickey A.N."/>
            <person name="Scholl E.H."/>
            <person name="Wright F.A."/>
            <person name="Aitken M.D."/>
        </authorList>
    </citation>
    <scope>NUCLEOTIDE SEQUENCE [LARGE SCALE GENOMIC DNA]</scope>
    <source>
        <strain evidence="5">PG1-Ca6</strain>
    </source>
</reference>
<protein>
    <submittedName>
        <fullName evidence="4">Uncharacterized protein</fullName>
    </submittedName>
</protein>
<evidence type="ECO:0000313" key="4">
    <source>
        <dbReference type="EMBL" id="AJP48733.1"/>
    </source>
</evidence>
<dbReference type="GO" id="GO:0015679">
    <property type="term" value="P:plasma membrane copper ion transport"/>
    <property type="evidence" value="ECO:0007669"/>
    <property type="project" value="TreeGrafter"/>
</dbReference>
<evidence type="ECO:0000259" key="2">
    <source>
        <dbReference type="Pfam" id="PF25954"/>
    </source>
</evidence>
<dbReference type="Gene3D" id="2.40.30.170">
    <property type="match status" value="1"/>
</dbReference>
<evidence type="ECO:0000313" key="5">
    <source>
        <dbReference type="Proteomes" id="UP000061603"/>
    </source>
</evidence>
<dbReference type="GO" id="GO:0060003">
    <property type="term" value="P:copper ion export"/>
    <property type="evidence" value="ECO:0007669"/>
    <property type="project" value="TreeGrafter"/>
</dbReference>
<dbReference type="SUPFAM" id="SSF111369">
    <property type="entry name" value="HlyD-like secretion proteins"/>
    <property type="match status" value="1"/>
</dbReference>
<feature type="domain" description="CusB-like beta-barrel" evidence="2">
    <location>
        <begin position="192"/>
        <end position="265"/>
    </location>
</feature>
<sequence length="350" mass="36861">MIKLSPEQIKSLSITTQSLSRFEAGGGRRLPAQVVVPPRQVEVIGAPLAGAVTAVLAAYGETVTRGQPLARMQGPQMLELQRDYLQAQAQAEVASESRRRDEALHADGIIAGSRLSVTRATERQAAAQLAEKRQALHLAGLSAPGTEVKGLSGVAEIRAPFAGVVLEAAVQPGQRVKTSTLLFKLGRIDSLLWLEIQATPAQAAGLAPGDKVSVVGCAQGSQDGRLTLIAPHMNPATQSLLLRAELPKPDACVKPFQFVQVNITPAAPQTGNRSGNTWRVPGSALVRYQGKVWLFAAVAGGFRPIPVNVLDETEKSSLVVVEMPGDARIVTHGVVTLKASWLGLGAGQAK</sequence>
<dbReference type="GO" id="GO:0030288">
    <property type="term" value="C:outer membrane-bounded periplasmic space"/>
    <property type="evidence" value="ECO:0007669"/>
    <property type="project" value="TreeGrafter"/>
</dbReference>
<keyword evidence="1" id="KW-0813">Transport</keyword>
<dbReference type="KEGG" id="rbu:PG1C_10370"/>
<evidence type="ECO:0000259" key="3">
    <source>
        <dbReference type="Pfam" id="PF25973"/>
    </source>
</evidence>
<feature type="domain" description="CzcB-like barrel-sandwich hybrid" evidence="3">
    <location>
        <begin position="42"/>
        <end position="185"/>
    </location>
</feature>
<proteinExistence type="predicted"/>
<dbReference type="InterPro" id="IPR058647">
    <property type="entry name" value="BSH_CzcB-like"/>
</dbReference>
<dbReference type="InterPro" id="IPR051909">
    <property type="entry name" value="MFP_Cation_Efflux"/>
</dbReference>
<dbReference type="GO" id="GO:0046914">
    <property type="term" value="F:transition metal ion binding"/>
    <property type="evidence" value="ECO:0007669"/>
    <property type="project" value="TreeGrafter"/>
</dbReference>
<dbReference type="Pfam" id="PF25973">
    <property type="entry name" value="BSH_CzcB"/>
    <property type="match status" value="1"/>
</dbReference>
<dbReference type="HOGENOM" id="CLU_018816_13_0_4"/>
<dbReference type="PANTHER" id="PTHR30097:SF4">
    <property type="entry name" value="SLR6042 PROTEIN"/>
    <property type="match status" value="1"/>
</dbReference>
<dbReference type="Proteomes" id="UP000061603">
    <property type="component" value="Chromosome"/>
</dbReference>
<dbReference type="Gene3D" id="1.10.287.470">
    <property type="entry name" value="Helix hairpin bin"/>
    <property type="match status" value="1"/>
</dbReference>
<dbReference type="Pfam" id="PF25954">
    <property type="entry name" value="Beta-barrel_RND_2"/>
    <property type="match status" value="1"/>
</dbReference>
<evidence type="ECO:0000256" key="1">
    <source>
        <dbReference type="ARBA" id="ARBA00022448"/>
    </source>
</evidence>
<dbReference type="STRING" id="1565605.PG1C_10370"/>
<name>A0A0C5JAD4_9PROT</name>
<dbReference type="InterPro" id="IPR058792">
    <property type="entry name" value="Beta-barrel_RND_2"/>
</dbReference>
<keyword evidence="5" id="KW-1185">Reference proteome</keyword>
<gene>
    <name evidence="4" type="ORF">PG1C_10370</name>
</gene>
<dbReference type="EMBL" id="CP010554">
    <property type="protein sequence ID" value="AJP48733.1"/>
    <property type="molecule type" value="Genomic_DNA"/>
</dbReference>
<dbReference type="PANTHER" id="PTHR30097">
    <property type="entry name" value="CATION EFFLUX SYSTEM PROTEIN CUSB"/>
    <property type="match status" value="1"/>
</dbReference>
<dbReference type="AlphaFoldDB" id="A0A0C5JAD4"/>
<accession>A0A0C5JAD4</accession>